<protein>
    <recommendedName>
        <fullName evidence="5">PPP4R2-domain-containing protein</fullName>
    </recommendedName>
</protein>
<accession>A0A395GZN0</accession>
<dbReference type="InterPro" id="IPR015267">
    <property type="entry name" value="PPP4R2"/>
</dbReference>
<evidence type="ECO:0008006" key="5">
    <source>
        <dbReference type="Google" id="ProtNLM"/>
    </source>
</evidence>
<sequence>MSLDEEILEVVANGGSMDYEKWPSMVEPLLERLDHIIYNVFPMPRVPPELQQQSSNITVPYTQDLNTAASSTTLQTPPRPTATSPHQTPASERIPDSQPQSSQGPSLPEPLELHLASIKSTLRSLFATKPPHTIQRLAELIIRPTALYRTLPAYIRAVDRVVCVTSGADIFPLQTQTSAASQPNGAVLNGTESGFMFSTDNALGNDESLGGARLTLIPWLSNAAASPEREDESGAVMTDTPFPAQTVEGISQDQTETGLDLPTAEMTETNGNEGAGGSPPPDTLEDIPHARGPSVIGVEDLGLQDGKGVEMDLTSAEGSASELQTPSQEGQLQQQQQQTGPTQGDGQPSEEAAKPSADGDGDIALEDAKAPEEGPSGSETANQDQQQA</sequence>
<dbReference type="STRING" id="1448316.A0A395GZN0"/>
<keyword evidence="4" id="KW-1185">Reference proteome</keyword>
<dbReference type="PANTHER" id="PTHR16487">
    <property type="entry name" value="PPP4R2-RELATED PROTEIN"/>
    <property type="match status" value="1"/>
</dbReference>
<dbReference type="GO" id="GO:0005737">
    <property type="term" value="C:cytoplasm"/>
    <property type="evidence" value="ECO:0007669"/>
    <property type="project" value="TreeGrafter"/>
</dbReference>
<proteinExistence type="inferred from homology"/>
<dbReference type="EMBL" id="KZ824437">
    <property type="protein sequence ID" value="RAL01051.1"/>
    <property type="molecule type" value="Genomic_DNA"/>
</dbReference>
<dbReference type="GO" id="GO:0005634">
    <property type="term" value="C:nucleus"/>
    <property type="evidence" value="ECO:0007669"/>
    <property type="project" value="TreeGrafter"/>
</dbReference>
<gene>
    <name evidence="3" type="ORF">BO80DRAFT_425033</name>
</gene>
<dbReference type="OrthoDB" id="341898at2759"/>
<feature type="region of interest" description="Disordered" evidence="2">
    <location>
        <begin position="70"/>
        <end position="109"/>
    </location>
</feature>
<dbReference type="GO" id="GO:0019888">
    <property type="term" value="F:protein phosphatase regulator activity"/>
    <property type="evidence" value="ECO:0007669"/>
    <property type="project" value="InterPro"/>
</dbReference>
<dbReference type="RefSeq" id="XP_025575378.1">
    <property type="nucleotide sequence ID" value="XM_025719423.1"/>
</dbReference>
<dbReference type="GeneID" id="37224288"/>
<evidence type="ECO:0000313" key="3">
    <source>
        <dbReference type="EMBL" id="RAL01051.1"/>
    </source>
</evidence>
<dbReference type="GO" id="GO:0030289">
    <property type="term" value="C:protein phosphatase 4 complex"/>
    <property type="evidence" value="ECO:0007669"/>
    <property type="project" value="InterPro"/>
</dbReference>
<evidence type="ECO:0000313" key="4">
    <source>
        <dbReference type="Proteomes" id="UP000249402"/>
    </source>
</evidence>
<organism evidence="3 4">
    <name type="scientific">Aspergillus ibericus CBS 121593</name>
    <dbReference type="NCBI Taxonomy" id="1448316"/>
    <lineage>
        <taxon>Eukaryota</taxon>
        <taxon>Fungi</taxon>
        <taxon>Dikarya</taxon>
        <taxon>Ascomycota</taxon>
        <taxon>Pezizomycotina</taxon>
        <taxon>Eurotiomycetes</taxon>
        <taxon>Eurotiomycetidae</taxon>
        <taxon>Eurotiales</taxon>
        <taxon>Aspergillaceae</taxon>
        <taxon>Aspergillus</taxon>
        <taxon>Aspergillus subgen. Circumdati</taxon>
    </lineage>
</organism>
<feature type="region of interest" description="Disordered" evidence="2">
    <location>
        <begin position="225"/>
        <end position="294"/>
    </location>
</feature>
<evidence type="ECO:0000256" key="1">
    <source>
        <dbReference type="ARBA" id="ARBA00009207"/>
    </source>
</evidence>
<dbReference type="AlphaFoldDB" id="A0A395GZN0"/>
<feature type="compositionally biased region" description="Low complexity" evidence="2">
    <location>
        <begin position="97"/>
        <end position="109"/>
    </location>
</feature>
<dbReference type="VEuPathDB" id="FungiDB:BO80DRAFT_425033"/>
<evidence type="ECO:0000256" key="2">
    <source>
        <dbReference type="SAM" id="MobiDB-lite"/>
    </source>
</evidence>
<feature type="compositionally biased region" description="Low complexity" evidence="2">
    <location>
        <begin position="324"/>
        <end position="347"/>
    </location>
</feature>
<feature type="compositionally biased region" description="Polar residues" evidence="2">
    <location>
        <begin position="248"/>
        <end position="257"/>
    </location>
</feature>
<dbReference type="Proteomes" id="UP000249402">
    <property type="component" value="Unassembled WGS sequence"/>
</dbReference>
<comment type="similarity">
    <text evidence="1">Belongs to the PPP4R2 family.</text>
</comment>
<dbReference type="PANTHER" id="PTHR16487:SF0">
    <property type="entry name" value="PROTEIN PHOSPHATASE 4 REGULATORY SUBUNIT 2-RELATED"/>
    <property type="match status" value="1"/>
</dbReference>
<name>A0A395GZN0_9EURO</name>
<dbReference type="Pfam" id="PF09184">
    <property type="entry name" value="PPP4R2"/>
    <property type="match status" value="1"/>
</dbReference>
<reference evidence="3 4" key="1">
    <citation type="submission" date="2018-02" db="EMBL/GenBank/DDBJ databases">
        <title>The genomes of Aspergillus section Nigri reveals drivers in fungal speciation.</title>
        <authorList>
            <consortium name="DOE Joint Genome Institute"/>
            <person name="Vesth T.C."/>
            <person name="Nybo J."/>
            <person name="Theobald S."/>
            <person name="Brandl J."/>
            <person name="Frisvad J.C."/>
            <person name="Nielsen K.F."/>
            <person name="Lyhne E.K."/>
            <person name="Kogle M.E."/>
            <person name="Kuo A."/>
            <person name="Riley R."/>
            <person name="Clum A."/>
            <person name="Nolan M."/>
            <person name="Lipzen A."/>
            <person name="Salamov A."/>
            <person name="Henrissat B."/>
            <person name="Wiebenga A."/>
            <person name="De vries R.P."/>
            <person name="Grigoriev I.V."/>
            <person name="Mortensen U.H."/>
            <person name="Andersen M.R."/>
            <person name="Baker S.E."/>
        </authorList>
    </citation>
    <scope>NUCLEOTIDE SEQUENCE [LARGE SCALE GENOMIC DNA]</scope>
    <source>
        <strain evidence="3 4">CBS 121593</strain>
    </source>
</reference>
<feature type="compositionally biased region" description="Polar residues" evidence="2">
    <location>
        <begin position="377"/>
        <end position="388"/>
    </location>
</feature>
<feature type="compositionally biased region" description="Polar residues" evidence="2">
    <location>
        <begin position="70"/>
        <end position="90"/>
    </location>
</feature>
<feature type="region of interest" description="Disordered" evidence="2">
    <location>
        <begin position="314"/>
        <end position="388"/>
    </location>
</feature>